<sequence>MNVRDPVAEEVLPLSSLQEGLFFHAQHDTQGPDVYLVQSGLMLEGAIREQELRAACGRVVQRHSALRAGFLGLSSGRIVQIVPAAVTVPFEVTDLSHVPAARQRSELTDLLDRDRLRRFDLGNAPALRFLLVRLGRRRAALVLSIHHILVDGWSMSVLWRDLMRAYSGVELAPPANYSAYLAWLGRQNRTDATEAWRSALAGLDEPALVVPDAGERTAALPSRIVTDLPAGLTAALDRVARARRLTLNTIVQGVWGLLLSNRLGRRDVVFGATVSVRPAEVPGVEDMVGLLVTTVPVRVTVDPGEPLARMFARIQQQQSALTAHHHLGLADIQRAVGLGDLFDTVIVFESHPAGEPEGSDALRATALPDDSESGVMHYPLSLAVHPGEQLSLHLSFRTDLIDRDAVDRLAAELVSVMETVADDPDRVAGRLERAPAGTGARFAGADSPAVRPVPRTTLPELFEEQAARTPGATAVVHNGRTLTYRELDRCAARLARTLRLRGVEPGHVVAVALPRSLELMIALYAVHKAGAAYLPVDPDLPAERAEIMCADARATVTVTERTYEELVKDEPGRLTLGAAAPEDAAYVIYTSGSTGRPKGVVVPHSAIVNRLLWMQDHFGLEPGERVLHKTPVGFDVSVWELFWPLLAGATVVLADPGGHTDPAYLARLIEREKVTTAHFVPTMLDAFIRARETTGTRLRRVICSGEQLDRELAGRAHAVLGVAPHNLYGPTEAAVDVTAWQYDPSDRRTGVPIGLPIWNTQVHVLDHNLHPVPAGETGELYLAGAGLAHGYTGRPDLTADRFVACPFGASGGRMYRTGDLGRRGPDGVLEYQGRVDDQVKIRGVRVEPDEVSAVLAGHPAVRRALVVARKAPTSGNRLVAYVVPAEAASADLRGYLEARLPSYLVPTAFVGLGSIPVTANGKVDRRALPEPVKRDGPPPRCPQDAGERALSAAFAEVLGVAEVGTGEDFFELGGDSISSIHLAVKAREAGFVVTTHDIFRYRTVRELIAHARPGDRPRDVEPVPAAMALAPAEAETLDRQYPEREAVWPLSPLQEGLLFHADCSAGEVDVHVVQIALTLTGEVRAADLRAAWRALVRRHGALRAAFPRLPSGRPVQVLPSGVDPVWSEVELADDLPALLASDRLTPFDLNSPTPARLMLVRESSGKTTVVLTMHHIVVDGWSIPTLLRDLFALYKGDELPGPASYGDYLAWVTRQDRSSAVAVWASALAGLNSPALVAPGVRSAATAVLPARISTQLPVEASRRIAAAARAGGITVNTLTQVAWSLLLARLLDTEDVVFGATVSGRSPEVPAVSEIVGLLINTVPVRVRIRPDERLIDLLTRVQDEQSALVAQHHLGLTEIHRAVGRAALFDTTVVFENYPIDKFGDYGQSGRNPLGEIGLDVGFVKMAAHDAFHYPLRLMAACDDRIFLQIDYREELFDESAVWSWIEWLVHVFESFEGDPNTLIHRVLRGKLAGCPMVPASMPDRPGVSGHQPSVPSEAGVELMRRLRPIAAEVLGLPSIGDDEDFFELGADSLALGRLAGAFRDGADVEIPVRQLFERSTLAGVIDFCEVAGRFPGRMNPSSEDFEC</sequence>
<dbReference type="Gene3D" id="3.40.50.12780">
    <property type="entry name" value="N-terminal domain of ligase-like"/>
    <property type="match status" value="1"/>
</dbReference>
<name>A0A229SVT2_9PSEU</name>
<dbReference type="PROSITE" id="PS00012">
    <property type="entry name" value="PHOSPHOPANTETHEINE"/>
    <property type="match status" value="1"/>
</dbReference>
<dbReference type="RefSeq" id="WP_093951687.1">
    <property type="nucleotide sequence ID" value="NZ_NMUL01000039.1"/>
</dbReference>
<dbReference type="InterPro" id="IPR006162">
    <property type="entry name" value="Ppantetheine_attach_site"/>
</dbReference>
<dbReference type="InterPro" id="IPR045851">
    <property type="entry name" value="AMP-bd_C_sf"/>
</dbReference>
<evidence type="ECO:0000259" key="4">
    <source>
        <dbReference type="PROSITE" id="PS50075"/>
    </source>
</evidence>
<evidence type="ECO:0000256" key="3">
    <source>
        <dbReference type="ARBA" id="ARBA00022553"/>
    </source>
</evidence>
<dbReference type="InterPro" id="IPR042099">
    <property type="entry name" value="ANL_N_sf"/>
</dbReference>
<dbReference type="GO" id="GO:0044550">
    <property type="term" value="P:secondary metabolite biosynthetic process"/>
    <property type="evidence" value="ECO:0007669"/>
    <property type="project" value="TreeGrafter"/>
</dbReference>
<keyword evidence="3" id="KW-0597">Phosphoprotein</keyword>
<feature type="domain" description="Carrier" evidence="4">
    <location>
        <begin position="941"/>
        <end position="1015"/>
    </location>
</feature>
<keyword evidence="2" id="KW-0596">Phosphopantetheine</keyword>
<dbReference type="InterPro" id="IPR036736">
    <property type="entry name" value="ACP-like_sf"/>
</dbReference>
<keyword evidence="6" id="KW-1185">Reference proteome</keyword>
<dbReference type="GO" id="GO:0008610">
    <property type="term" value="P:lipid biosynthetic process"/>
    <property type="evidence" value="ECO:0007669"/>
    <property type="project" value="UniProtKB-ARBA"/>
</dbReference>
<protein>
    <recommendedName>
        <fullName evidence="4">Carrier domain-containing protein</fullName>
    </recommendedName>
</protein>
<accession>A0A229SVT2</accession>
<dbReference type="Proteomes" id="UP000215199">
    <property type="component" value="Unassembled WGS sequence"/>
</dbReference>
<dbReference type="SUPFAM" id="SSF56801">
    <property type="entry name" value="Acetyl-CoA synthetase-like"/>
    <property type="match status" value="1"/>
</dbReference>
<evidence type="ECO:0000313" key="5">
    <source>
        <dbReference type="EMBL" id="OXM62801.1"/>
    </source>
</evidence>
<dbReference type="InterPro" id="IPR020845">
    <property type="entry name" value="AMP-binding_CS"/>
</dbReference>
<dbReference type="GO" id="GO:0003824">
    <property type="term" value="F:catalytic activity"/>
    <property type="evidence" value="ECO:0007669"/>
    <property type="project" value="InterPro"/>
</dbReference>
<dbReference type="FunFam" id="3.40.50.980:FF:000002">
    <property type="entry name" value="Enterobactin synthetase component F"/>
    <property type="match status" value="1"/>
</dbReference>
<dbReference type="InterPro" id="IPR010071">
    <property type="entry name" value="AA_adenyl_dom"/>
</dbReference>
<dbReference type="InterPro" id="IPR025110">
    <property type="entry name" value="AMP-bd_C"/>
</dbReference>
<evidence type="ECO:0000313" key="6">
    <source>
        <dbReference type="Proteomes" id="UP000215199"/>
    </source>
</evidence>
<gene>
    <name evidence="5" type="ORF">CF165_34090</name>
</gene>
<dbReference type="PANTHER" id="PTHR45527">
    <property type="entry name" value="NONRIBOSOMAL PEPTIDE SYNTHETASE"/>
    <property type="match status" value="1"/>
</dbReference>
<dbReference type="SUPFAM" id="SSF52777">
    <property type="entry name" value="CoA-dependent acyltransferases"/>
    <property type="match status" value="4"/>
</dbReference>
<dbReference type="NCBIfam" id="TIGR01733">
    <property type="entry name" value="AA-adenyl-dom"/>
    <property type="match status" value="1"/>
</dbReference>
<dbReference type="Gene3D" id="3.30.559.30">
    <property type="entry name" value="Nonribosomal peptide synthetase, condensation domain"/>
    <property type="match status" value="2"/>
</dbReference>
<dbReference type="PANTHER" id="PTHR45527:SF1">
    <property type="entry name" value="FATTY ACID SYNTHASE"/>
    <property type="match status" value="1"/>
</dbReference>
<dbReference type="SMART" id="SM00823">
    <property type="entry name" value="PKS_PP"/>
    <property type="match status" value="2"/>
</dbReference>
<dbReference type="Gene3D" id="1.10.1200.10">
    <property type="entry name" value="ACP-like"/>
    <property type="match status" value="2"/>
</dbReference>
<dbReference type="FunFam" id="2.30.38.10:FF:000001">
    <property type="entry name" value="Non-ribosomal peptide synthetase PvdI"/>
    <property type="match status" value="1"/>
</dbReference>
<dbReference type="PROSITE" id="PS00455">
    <property type="entry name" value="AMP_BINDING"/>
    <property type="match status" value="1"/>
</dbReference>
<dbReference type="Pfam" id="PF13193">
    <property type="entry name" value="AMP-binding_C"/>
    <property type="match status" value="1"/>
</dbReference>
<dbReference type="InterPro" id="IPR009081">
    <property type="entry name" value="PP-bd_ACP"/>
</dbReference>
<comment type="cofactor">
    <cofactor evidence="1">
        <name>pantetheine 4'-phosphate</name>
        <dbReference type="ChEBI" id="CHEBI:47942"/>
    </cofactor>
</comment>
<dbReference type="CDD" id="cd17646">
    <property type="entry name" value="A_NRPS_AB3403-like"/>
    <property type="match status" value="1"/>
</dbReference>
<dbReference type="InterPro" id="IPR023213">
    <property type="entry name" value="CAT-like_dom_sf"/>
</dbReference>
<organism evidence="5 6">
    <name type="scientific">Amycolatopsis vastitatis</name>
    <dbReference type="NCBI Taxonomy" id="1905142"/>
    <lineage>
        <taxon>Bacteria</taxon>
        <taxon>Bacillati</taxon>
        <taxon>Actinomycetota</taxon>
        <taxon>Actinomycetes</taxon>
        <taxon>Pseudonocardiales</taxon>
        <taxon>Pseudonocardiaceae</taxon>
        <taxon>Amycolatopsis</taxon>
    </lineage>
</organism>
<dbReference type="GO" id="GO:0005737">
    <property type="term" value="C:cytoplasm"/>
    <property type="evidence" value="ECO:0007669"/>
    <property type="project" value="TreeGrafter"/>
</dbReference>
<dbReference type="GO" id="GO:0031177">
    <property type="term" value="F:phosphopantetheine binding"/>
    <property type="evidence" value="ECO:0007669"/>
    <property type="project" value="InterPro"/>
</dbReference>
<dbReference type="Pfam" id="PF00501">
    <property type="entry name" value="AMP-binding"/>
    <property type="match status" value="1"/>
</dbReference>
<comment type="caution">
    <text evidence="5">The sequence shown here is derived from an EMBL/GenBank/DDBJ whole genome shotgun (WGS) entry which is preliminary data.</text>
</comment>
<dbReference type="FunFam" id="3.40.50.12780:FF:000012">
    <property type="entry name" value="Non-ribosomal peptide synthetase"/>
    <property type="match status" value="1"/>
</dbReference>
<feature type="domain" description="Carrier" evidence="4">
    <location>
        <begin position="1500"/>
        <end position="1575"/>
    </location>
</feature>
<dbReference type="SUPFAM" id="SSF47336">
    <property type="entry name" value="ACP-like"/>
    <property type="match status" value="2"/>
</dbReference>
<evidence type="ECO:0000256" key="1">
    <source>
        <dbReference type="ARBA" id="ARBA00001957"/>
    </source>
</evidence>
<dbReference type="InterPro" id="IPR020806">
    <property type="entry name" value="PKS_PP-bd"/>
</dbReference>
<dbReference type="Pfam" id="PF00550">
    <property type="entry name" value="PP-binding"/>
    <property type="match status" value="2"/>
</dbReference>
<dbReference type="GO" id="GO:0043041">
    <property type="term" value="P:amino acid activation for nonribosomal peptide biosynthetic process"/>
    <property type="evidence" value="ECO:0007669"/>
    <property type="project" value="TreeGrafter"/>
</dbReference>
<dbReference type="Gene3D" id="3.30.300.30">
    <property type="match status" value="1"/>
</dbReference>
<evidence type="ECO:0000256" key="2">
    <source>
        <dbReference type="ARBA" id="ARBA00022450"/>
    </source>
</evidence>
<dbReference type="Gene3D" id="3.30.559.10">
    <property type="entry name" value="Chloramphenicol acetyltransferase-like domain"/>
    <property type="match status" value="2"/>
</dbReference>
<dbReference type="InterPro" id="IPR001242">
    <property type="entry name" value="Condensation_dom"/>
</dbReference>
<proteinExistence type="predicted"/>
<dbReference type="Pfam" id="PF00668">
    <property type="entry name" value="Condensation"/>
    <property type="match status" value="2"/>
</dbReference>
<dbReference type="OrthoDB" id="2472181at2"/>
<reference evidence="6" key="1">
    <citation type="submission" date="2017-07" db="EMBL/GenBank/DDBJ databases">
        <title>Comparative genome mining reveals phylogenetic distribution patterns of secondary metabolites in Amycolatopsis.</title>
        <authorList>
            <person name="Adamek M."/>
            <person name="Alanjary M."/>
            <person name="Sales-Ortells H."/>
            <person name="Goodfellow M."/>
            <person name="Bull A.T."/>
            <person name="Kalinowski J."/>
            <person name="Ziemert N."/>
        </authorList>
    </citation>
    <scope>NUCLEOTIDE SEQUENCE [LARGE SCALE GENOMIC DNA]</scope>
    <source>
        <strain evidence="6">H5</strain>
    </source>
</reference>
<dbReference type="EMBL" id="NMUL01000039">
    <property type="protein sequence ID" value="OXM62801.1"/>
    <property type="molecule type" value="Genomic_DNA"/>
</dbReference>
<dbReference type="PROSITE" id="PS50075">
    <property type="entry name" value="CARRIER"/>
    <property type="match status" value="2"/>
</dbReference>
<dbReference type="InterPro" id="IPR000873">
    <property type="entry name" value="AMP-dep_synth/lig_dom"/>
</dbReference>